<gene>
    <name evidence="2" type="ORF">OKA104_LOCUS11805</name>
</gene>
<feature type="non-terminal residue" evidence="2">
    <location>
        <position position="24"/>
    </location>
</feature>
<proteinExistence type="predicted"/>
<reference evidence="2" key="1">
    <citation type="submission" date="2021-02" db="EMBL/GenBank/DDBJ databases">
        <authorList>
            <person name="Nowell W R."/>
        </authorList>
    </citation>
    <scope>NUCLEOTIDE SEQUENCE</scope>
</reference>
<protein>
    <submittedName>
        <fullName evidence="2">Uncharacterized protein</fullName>
    </submittedName>
</protein>
<feature type="region of interest" description="Disordered" evidence="1">
    <location>
        <begin position="1"/>
        <end position="24"/>
    </location>
</feature>
<evidence type="ECO:0000256" key="1">
    <source>
        <dbReference type="SAM" id="MobiDB-lite"/>
    </source>
</evidence>
<accession>A0A818U076</accession>
<dbReference type="AlphaFoldDB" id="A0A818U076"/>
<evidence type="ECO:0000313" key="3">
    <source>
        <dbReference type="Proteomes" id="UP000663881"/>
    </source>
</evidence>
<evidence type="ECO:0000313" key="2">
    <source>
        <dbReference type="EMBL" id="CAF3691002.1"/>
    </source>
</evidence>
<dbReference type="EMBL" id="CAJOAY010000555">
    <property type="protein sequence ID" value="CAF3691002.1"/>
    <property type="molecule type" value="Genomic_DNA"/>
</dbReference>
<organism evidence="2 3">
    <name type="scientific">Adineta steineri</name>
    <dbReference type="NCBI Taxonomy" id="433720"/>
    <lineage>
        <taxon>Eukaryota</taxon>
        <taxon>Metazoa</taxon>
        <taxon>Spiralia</taxon>
        <taxon>Gnathifera</taxon>
        <taxon>Rotifera</taxon>
        <taxon>Eurotatoria</taxon>
        <taxon>Bdelloidea</taxon>
        <taxon>Adinetida</taxon>
        <taxon>Adinetidae</taxon>
        <taxon>Adineta</taxon>
    </lineage>
</organism>
<sequence>MESEASQNQESRTRAKQTKRGESL</sequence>
<name>A0A818U076_9BILA</name>
<feature type="compositionally biased region" description="Polar residues" evidence="1">
    <location>
        <begin position="1"/>
        <end position="10"/>
    </location>
</feature>
<dbReference type="Proteomes" id="UP000663881">
    <property type="component" value="Unassembled WGS sequence"/>
</dbReference>
<comment type="caution">
    <text evidence="2">The sequence shown here is derived from an EMBL/GenBank/DDBJ whole genome shotgun (WGS) entry which is preliminary data.</text>
</comment>